<protein>
    <submittedName>
        <fullName evidence="1">Uncharacterized protein</fullName>
    </submittedName>
</protein>
<organism evidence="1 2">
    <name type="scientific">Bauhinia variegata</name>
    <name type="common">Purple orchid tree</name>
    <name type="synonym">Phanera variegata</name>
    <dbReference type="NCBI Taxonomy" id="167791"/>
    <lineage>
        <taxon>Eukaryota</taxon>
        <taxon>Viridiplantae</taxon>
        <taxon>Streptophyta</taxon>
        <taxon>Embryophyta</taxon>
        <taxon>Tracheophyta</taxon>
        <taxon>Spermatophyta</taxon>
        <taxon>Magnoliopsida</taxon>
        <taxon>eudicotyledons</taxon>
        <taxon>Gunneridae</taxon>
        <taxon>Pentapetalae</taxon>
        <taxon>rosids</taxon>
        <taxon>fabids</taxon>
        <taxon>Fabales</taxon>
        <taxon>Fabaceae</taxon>
        <taxon>Cercidoideae</taxon>
        <taxon>Cercideae</taxon>
        <taxon>Bauhiniinae</taxon>
        <taxon>Bauhinia</taxon>
    </lineage>
</organism>
<accession>A0ACB9M1P8</accession>
<keyword evidence="2" id="KW-1185">Reference proteome</keyword>
<gene>
    <name evidence="1" type="ORF">L6164_025771</name>
</gene>
<reference evidence="1 2" key="1">
    <citation type="journal article" date="2022" name="DNA Res.">
        <title>Chromosomal-level genome assembly of the orchid tree Bauhinia variegata (Leguminosae; Cercidoideae) supports the allotetraploid origin hypothesis of Bauhinia.</title>
        <authorList>
            <person name="Zhong Y."/>
            <person name="Chen Y."/>
            <person name="Zheng D."/>
            <person name="Pang J."/>
            <person name="Liu Y."/>
            <person name="Luo S."/>
            <person name="Meng S."/>
            <person name="Qian L."/>
            <person name="Wei D."/>
            <person name="Dai S."/>
            <person name="Zhou R."/>
        </authorList>
    </citation>
    <scope>NUCLEOTIDE SEQUENCE [LARGE SCALE GENOMIC DNA]</scope>
    <source>
        <strain evidence="1">BV-YZ2020</strain>
    </source>
</reference>
<name>A0ACB9M1P8_BAUVA</name>
<evidence type="ECO:0000313" key="1">
    <source>
        <dbReference type="EMBL" id="KAI4317950.1"/>
    </source>
</evidence>
<dbReference type="EMBL" id="CM039435">
    <property type="protein sequence ID" value="KAI4317950.1"/>
    <property type="molecule type" value="Genomic_DNA"/>
</dbReference>
<proteinExistence type="predicted"/>
<dbReference type="Proteomes" id="UP000828941">
    <property type="component" value="Chromosome 10"/>
</dbReference>
<sequence>MAKPTSSQDPFSMTDDQIMKEVYESHIPGDENYDVEALLNVAKNIIKHSTQIADAYLMKTTTESIEFAKDKPLPEGLTLPLSKIKQIGYQMTCQSTHEKDHAHQTTMAILYELRNSNWDAKAAITLAAFAMEYGNFWHRAEIQATTPPLGKSLALLNGGFDINRLQNIEIERPAFDEFQYLVKLVLQIIEYIVELKKLSEIGVRQREVPELLEAIQEVPLDVYWVIITIVVCATQISILLGHSEYMPKLSQFAEKLDSFLTNLTEHVTKIRRKIDVAVPQKAHSISTETKETYPKIIFGQKKNNFSYGKGIDSTDLAPARPTDIVYPLGKSSFPEDFIFGTATSAYQIEGAINKRGKSAWDTFTHLHPEKITDRSNGDVACDSYCRYDEDIKLMKEMNTRAYRFSISWSRILPDGKLSGGINQEGIDYYQRLLMLLDKNKLIPFVTLFHVDRPQALEDKYGGFLKEDMIYDFRDFADLCFEKFGRWVKHWITFNEPHIYCYTGYVDGSFAPGHSGDPGIEPYRVAHNILRAHSEAVQVYKNKYKASQNGEIGITLDSIWAVPYSNEKKDLKAAFRAMDFWLGWFMEPLTTGAYPETMRTRAGERLRPFSPDESKKLKGSFDFIGINYYTSKFAADYSSENDPPSYITDTGVHLTDWCKGSSIGERTASKMYSYPKGVRDLLCYIQEKYNDPSIYITENGIATFNELGLPHQGALLDVPRIRYHNEHLYYVLSAIK</sequence>
<comment type="caution">
    <text evidence="1">The sequence shown here is derived from an EMBL/GenBank/DDBJ whole genome shotgun (WGS) entry which is preliminary data.</text>
</comment>
<evidence type="ECO:0000313" key="2">
    <source>
        <dbReference type="Proteomes" id="UP000828941"/>
    </source>
</evidence>